<evidence type="ECO:0000256" key="3">
    <source>
        <dbReference type="ARBA" id="ARBA00023002"/>
    </source>
</evidence>
<dbReference type="PIRSF" id="PIRSF000114">
    <property type="entry name" value="Glycerol-3-P_dh"/>
    <property type="match status" value="1"/>
</dbReference>
<feature type="domain" description="Glycerol-3-phosphate dehydrogenase NAD-dependent C-terminal" evidence="14">
    <location>
        <begin position="193"/>
        <end position="348"/>
    </location>
</feature>
<dbReference type="SUPFAM" id="SSF48179">
    <property type="entry name" value="6-phosphogluconate dehydrogenase C-terminal domain-like"/>
    <property type="match status" value="1"/>
</dbReference>
<gene>
    <name evidence="7" type="primary">gpsA</name>
    <name evidence="15" type="ORF">GWP43_06005</name>
</gene>
<evidence type="ECO:0000256" key="7">
    <source>
        <dbReference type="HAMAP-Rule" id="MF_00394"/>
    </source>
</evidence>
<feature type="binding site" evidence="7">
    <location>
        <position position="149"/>
    </location>
    <ligand>
        <name>sn-glycerol 3-phosphate</name>
        <dbReference type="ChEBI" id="CHEBI:57597"/>
    </ligand>
</feature>
<evidence type="ECO:0000259" key="13">
    <source>
        <dbReference type="Pfam" id="PF01210"/>
    </source>
</evidence>
<keyword evidence="4 7" id="KW-0443">Lipid metabolism</keyword>
<keyword evidence="7" id="KW-0547">Nucleotide-binding</keyword>
<proteinExistence type="inferred from homology"/>
<evidence type="ECO:0000256" key="2">
    <source>
        <dbReference type="ARBA" id="ARBA00022516"/>
    </source>
</evidence>
<feature type="binding site" evidence="7">
    <location>
        <position position="274"/>
    </location>
    <ligand>
        <name>sn-glycerol 3-phosphate</name>
        <dbReference type="ChEBI" id="CHEBI:57597"/>
    </ligand>
</feature>
<dbReference type="InterPro" id="IPR011128">
    <property type="entry name" value="G3P_DH_NAD-dep_N"/>
</dbReference>
<feature type="binding site" evidence="7">
    <location>
        <position position="115"/>
    </location>
    <ligand>
        <name>sn-glycerol 3-phosphate</name>
        <dbReference type="ChEBI" id="CHEBI:57597"/>
    </ligand>
</feature>
<feature type="binding site" evidence="7">
    <location>
        <position position="275"/>
    </location>
    <ligand>
        <name>sn-glycerol 3-phosphate</name>
        <dbReference type="ChEBI" id="CHEBI:57597"/>
    </ligand>
</feature>
<dbReference type="Gene3D" id="1.10.1040.10">
    <property type="entry name" value="N-(1-d-carboxylethyl)-l-norvaline Dehydrogenase, domain 2"/>
    <property type="match status" value="1"/>
</dbReference>
<evidence type="ECO:0000259" key="14">
    <source>
        <dbReference type="Pfam" id="PF07479"/>
    </source>
</evidence>
<evidence type="ECO:0000256" key="4">
    <source>
        <dbReference type="ARBA" id="ARBA00023098"/>
    </source>
</evidence>
<feature type="binding site" evidence="7">
    <location>
        <position position="50"/>
    </location>
    <ligand>
        <name>NADPH</name>
        <dbReference type="ChEBI" id="CHEBI:57783"/>
    </ligand>
</feature>
<dbReference type="GO" id="GO:0006650">
    <property type="term" value="P:glycerophospholipid metabolic process"/>
    <property type="evidence" value="ECO:0007669"/>
    <property type="project" value="UniProtKB-UniRule"/>
</dbReference>
<accession>A0A6P1Y2D8</accession>
<keyword evidence="3 7" id="KW-0560">Oxidoreductase</keyword>
<dbReference type="EC" id="1.1.1.94" evidence="7"/>
<feature type="binding site" evidence="7">
    <location>
        <position position="307"/>
    </location>
    <ligand>
        <name>NADPH</name>
        <dbReference type="ChEBI" id="CHEBI:57783"/>
    </ligand>
</feature>
<feature type="binding site" evidence="7">
    <location>
        <position position="309"/>
    </location>
    <ligand>
        <name>NADPH</name>
        <dbReference type="ChEBI" id="CHEBI:57783"/>
    </ligand>
</feature>
<dbReference type="GO" id="GO:0005975">
    <property type="term" value="P:carbohydrate metabolic process"/>
    <property type="evidence" value="ECO:0007669"/>
    <property type="project" value="InterPro"/>
</dbReference>
<evidence type="ECO:0000256" key="12">
    <source>
        <dbReference type="RuleBase" id="RU000439"/>
    </source>
</evidence>
<feature type="binding site" evidence="7">
    <location>
        <position position="263"/>
    </location>
    <ligand>
        <name>sn-glycerol 3-phosphate</name>
        <dbReference type="ChEBI" id="CHEBI:57597"/>
    </ligand>
</feature>
<dbReference type="GO" id="GO:0051287">
    <property type="term" value="F:NAD binding"/>
    <property type="evidence" value="ECO:0007669"/>
    <property type="project" value="InterPro"/>
</dbReference>
<feature type="binding site" evidence="9">
    <location>
        <position position="115"/>
    </location>
    <ligand>
        <name>substrate</name>
    </ligand>
</feature>
<dbReference type="InterPro" id="IPR036291">
    <property type="entry name" value="NAD(P)-bd_dom_sf"/>
</dbReference>
<dbReference type="PRINTS" id="PR00077">
    <property type="entry name" value="GPDHDRGNASE"/>
</dbReference>
<dbReference type="Pfam" id="PF01210">
    <property type="entry name" value="NAD_Gly3P_dh_N"/>
    <property type="match status" value="1"/>
</dbReference>
<feature type="binding site" evidence="7">
    <location>
        <position position="33"/>
    </location>
    <ligand>
        <name>NADPH</name>
        <dbReference type="ChEBI" id="CHEBI:57783"/>
    </ligand>
</feature>
<reference evidence="15 16" key="1">
    <citation type="submission" date="2020-01" db="EMBL/GenBank/DDBJ databases">
        <title>Complete genome sequence of a human oral phylogroup 1 Treponema sp. strain ATCC 700766, originally isolated from periodontitis dental plaque.</title>
        <authorList>
            <person name="Chan Y."/>
            <person name="Huo Y.-B."/>
            <person name="Yu X.-L."/>
            <person name="Zeng H."/>
            <person name="Leung W.-K."/>
            <person name="Watt R.M."/>
        </authorList>
    </citation>
    <scope>NUCLEOTIDE SEQUENCE [LARGE SCALE GENOMIC DNA]</scope>
    <source>
        <strain evidence="15 16">OMZ 804</strain>
    </source>
</reference>
<keyword evidence="7" id="KW-0521">NADP</keyword>
<feature type="binding site" evidence="7">
    <location>
        <position position="204"/>
    </location>
    <ligand>
        <name>sn-glycerol 3-phosphate</name>
        <dbReference type="ChEBI" id="CHEBI:57597"/>
    </ligand>
</feature>
<comment type="similarity">
    <text evidence="1 7 11">Belongs to the NAD-dependent glycerol-3-phosphate dehydrogenase family.</text>
</comment>
<comment type="function">
    <text evidence="7">Catalyzes the reduction of the glycolytic intermediate dihydroxyacetone phosphate (DHAP) to sn-glycerol 3-phosphate (G3P), the key precursor for phospholipid synthesis.</text>
</comment>
<organism evidence="15 16">
    <name type="scientific">Treponema vincentii</name>
    <dbReference type="NCBI Taxonomy" id="69710"/>
    <lineage>
        <taxon>Bacteria</taxon>
        <taxon>Pseudomonadati</taxon>
        <taxon>Spirochaetota</taxon>
        <taxon>Spirochaetia</taxon>
        <taxon>Spirochaetales</taxon>
        <taxon>Treponemataceae</taxon>
        <taxon>Treponema</taxon>
    </lineage>
</organism>
<feature type="active site" description="Proton acceptor" evidence="7 8">
    <location>
        <position position="204"/>
    </location>
</feature>
<feature type="binding site" evidence="7">
    <location>
        <position position="12"/>
    </location>
    <ligand>
        <name>NADPH</name>
        <dbReference type="ChEBI" id="CHEBI:57783"/>
    </ligand>
</feature>
<dbReference type="GO" id="GO:0046168">
    <property type="term" value="P:glycerol-3-phosphate catabolic process"/>
    <property type="evidence" value="ECO:0007669"/>
    <property type="project" value="InterPro"/>
</dbReference>
<comment type="caution">
    <text evidence="7">Lacks conserved residue(s) required for the propagation of feature annotation.</text>
</comment>
<feature type="binding site" evidence="7">
    <location>
        <position position="153"/>
    </location>
    <ligand>
        <name>NADPH</name>
        <dbReference type="ChEBI" id="CHEBI:57783"/>
    </ligand>
</feature>
<dbReference type="PANTHER" id="PTHR11728">
    <property type="entry name" value="GLYCEROL-3-PHOSPHATE DEHYDROGENASE"/>
    <property type="match status" value="1"/>
</dbReference>
<dbReference type="PROSITE" id="PS51257">
    <property type="entry name" value="PROKAR_LIPOPROTEIN"/>
    <property type="match status" value="1"/>
</dbReference>
<evidence type="ECO:0000256" key="6">
    <source>
        <dbReference type="ARBA" id="ARBA00023264"/>
    </source>
</evidence>
<protein>
    <recommendedName>
        <fullName evidence="7">Glycerol-3-phosphate dehydrogenase [NAD(P)+]</fullName>
        <ecNumber evidence="7">1.1.1.94</ecNumber>
    </recommendedName>
    <alternativeName>
        <fullName evidence="7">NAD(P)(+)-dependent glycerol-3-phosphate dehydrogenase</fullName>
    </alternativeName>
    <alternativeName>
        <fullName evidence="7">NAD(P)H-dependent dihydroxyacetone-phosphate reductase</fullName>
    </alternativeName>
</protein>
<comment type="catalytic activity">
    <reaction evidence="7">
        <text>sn-glycerol 3-phosphate + NAD(+) = dihydroxyacetone phosphate + NADH + H(+)</text>
        <dbReference type="Rhea" id="RHEA:11092"/>
        <dbReference type="ChEBI" id="CHEBI:15378"/>
        <dbReference type="ChEBI" id="CHEBI:57540"/>
        <dbReference type="ChEBI" id="CHEBI:57597"/>
        <dbReference type="ChEBI" id="CHEBI:57642"/>
        <dbReference type="ChEBI" id="CHEBI:57945"/>
        <dbReference type="EC" id="1.1.1.94"/>
    </reaction>
</comment>
<dbReference type="GO" id="GO:0046167">
    <property type="term" value="P:glycerol-3-phosphate biosynthetic process"/>
    <property type="evidence" value="ECO:0007669"/>
    <property type="project" value="UniProtKB-UniRule"/>
</dbReference>
<dbReference type="InterPro" id="IPR006168">
    <property type="entry name" value="G3P_DH_NAD-dep"/>
</dbReference>
<dbReference type="EMBL" id="CP048020">
    <property type="protein sequence ID" value="QHX43072.1"/>
    <property type="molecule type" value="Genomic_DNA"/>
</dbReference>
<evidence type="ECO:0000313" key="16">
    <source>
        <dbReference type="Proteomes" id="UP000464374"/>
    </source>
</evidence>
<feature type="domain" description="Glycerol-3-phosphate dehydrogenase NAD-dependent N-terminal" evidence="13">
    <location>
        <begin position="4"/>
        <end position="170"/>
    </location>
</feature>
<evidence type="ECO:0000256" key="9">
    <source>
        <dbReference type="PIRSR" id="PIRSR000114-2"/>
    </source>
</evidence>
<dbReference type="Gene3D" id="3.40.50.720">
    <property type="entry name" value="NAD(P)-binding Rossmann-like Domain"/>
    <property type="match status" value="1"/>
</dbReference>
<evidence type="ECO:0000256" key="8">
    <source>
        <dbReference type="PIRSR" id="PIRSR000114-1"/>
    </source>
</evidence>
<feature type="binding site" evidence="10">
    <location>
        <position position="274"/>
    </location>
    <ligand>
        <name>NAD(+)</name>
        <dbReference type="ChEBI" id="CHEBI:57540"/>
    </ligand>
</feature>
<dbReference type="InterPro" id="IPR006109">
    <property type="entry name" value="G3P_DH_NAD-dep_C"/>
</dbReference>
<evidence type="ECO:0000256" key="11">
    <source>
        <dbReference type="RuleBase" id="RU000437"/>
    </source>
</evidence>
<dbReference type="PROSITE" id="PS00957">
    <property type="entry name" value="NAD_G3PDH"/>
    <property type="match status" value="1"/>
</dbReference>
<feature type="binding site" evidence="7">
    <location>
        <position position="13"/>
    </location>
    <ligand>
        <name>NADPH</name>
        <dbReference type="ChEBI" id="CHEBI:57783"/>
    </ligand>
</feature>
<dbReference type="NCBIfam" id="NF000940">
    <property type="entry name" value="PRK00094.1-2"/>
    <property type="match status" value="1"/>
</dbReference>
<dbReference type="RefSeq" id="WP_162663403.1">
    <property type="nucleotide sequence ID" value="NZ_CP048020.1"/>
</dbReference>
<comment type="subcellular location">
    <subcellularLocation>
        <location evidence="7">Cytoplasm</location>
    </subcellularLocation>
</comment>
<feature type="binding site" evidence="7">
    <location>
        <position position="115"/>
    </location>
    <ligand>
        <name>NADPH</name>
        <dbReference type="ChEBI" id="CHEBI:57783"/>
    </ligand>
</feature>
<keyword evidence="2 7" id="KW-0444">Lipid biosynthesis</keyword>
<feature type="binding site" evidence="10">
    <location>
        <begin position="9"/>
        <end position="14"/>
    </location>
    <ligand>
        <name>NAD(+)</name>
        <dbReference type="ChEBI" id="CHEBI:57540"/>
    </ligand>
</feature>
<evidence type="ECO:0000256" key="5">
    <source>
        <dbReference type="ARBA" id="ARBA00023209"/>
    </source>
</evidence>
<evidence type="ECO:0000313" key="15">
    <source>
        <dbReference type="EMBL" id="QHX43072.1"/>
    </source>
</evidence>
<keyword evidence="7" id="KW-0963">Cytoplasm</keyword>
<dbReference type="SUPFAM" id="SSF51735">
    <property type="entry name" value="NAD(P)-binding Rossmann-fold domains"/>
    <property type="match status" value="1"/>
</dbReference>
<feature type="binding site" evidence="9">
    <location>
        <begin position="274"/>
        <end position="275"/>
    </location>
    <ligand>
        <name>substrate</name>
    </ligand>
</feature>
<dbReference type="GO" id="GO:0047952">
    <property type="term" value="F:glycerol-3-phosphate dehydrogenase [NAD(P)+] activity"/>
    <property type="evidence" value="ECO:0007669"/>
    <property type="project" value="UniProtKB-UniRule"/>
</dbReference>
<feature type="binding site" evidence="7">
    <location>
        <position position="151"/>
    </location>
    <ligand>
        <name>sn-glycerol 3-phosphate</name>
        <dbReference type="ChEBI" id="CHEBI:57597"/>
    </ligand>
</feature>
<sequence>MNEKIAILGAGSWGTAIACTLGRNGHRVMLWNRSEDACSSINTEHINKKYLPNYILPPTISASTDMQEVCKDAAVLFLASPSLYLMDIVNRLLTIPPFNTDTGTETYPLIAVLTKGFIPDEHREPHLIIESLEKKLPDFYRDHLVYVAGPSHGEEVAAGKLTGLIAASKNPLSSIRCREILKSRSLLVYSSLDIVGVQVCAATKNVIAIAFGMLDALTEHSDFFGDNTESLLLAAGLNEIQIIGRAMGATHPETFTSISGIGDLDVTCRSKYGRNRKFGREIITAAVLDGFSGIDDLIAQIGTIGYLPEGIVACAYLSKIAVKYDLKLPLCTGLYKILNKELCPAEFIEDMLRGTKN</sequence>
<dbReference type="NCBIfam" id="NF000942">
    <property type="entry name" value="PRK00094.1-4"/>
    <property type="match status" value="1"/>
</dbReference>
<dbReference type="UniPathway" id="UPA00940"/>
<comment type="pathway">
    <text evidence="7">Membrane lipid metabolism; glycerophospholipid metabolism.</text>
</comment>
<feature type="binding site" evidence="7">
    <location>
        <position position="274"/>
    </location>
    <ligand>
        <name>NADPH</name>
        <dbReference type="ChEBI" id="CHEBI:57783"/>
    </ligand>
</feature>
<dbReference type="InterPro" id="IPR008927">
    <property type="entry name" value="6-PGluconate_DH-like_C_sf"/>
</dbReference>
<dbReference type="KEGG" id="trz:GWP43_06005"/>
<keyword evidence="5 7" id="KW-0594">Phospholipid biosynthesis</keyword>
<dbReference type="HAMAP" id="MF_00394">
    <property type="entry name" value="NAD_Glyc3P_dehydrog"/>
    <property type="match status" value="1"/>
</dbReference>
<dbReference type="InterPro" id="IPR013328">
    <property type="entry name" value="6PGD_dom2"/>
</dbReference>
<dbReference type="Proteomes" id="UP000464374">
    <property type="component" value="Chromosome"/>
</dbReference>
<dbReference type="AlphaFoldDB" id="A0A6P1Y2D8"/>
<dbReference type="GO" id="GO:0008654">
    <property type="term" value="P:phospholipid biosynthetic process"/>
    <property type="evidence" value="ECO:0007669"/>
    <property type="project" value="UniProtKB-KW"/>
</dbReference>
<keyword evidence="6 7" id="KW-1208">Phospholipid metabolism</keyword>
<dbReference type="PANTHER" id="PTHR11728:SF1">
    <property type="entry name" value="GLYCEROL-3-PHOSPHATE DEHYDROGENASE [NAD(+)] 2, CHLOROPLASTIC"/>
    <property type="match status" value="1"/>
</dbReference>
<evidence type="ECO:0000256" key="1">
    <source>
        <dbReference type="ARBA" id="ARBA00011009"/>
    </source>
</evidence>
<dbReference type="Pfam" id="PF07479">
    <property type="entry name" value="NAD_Gly3P_dh_C"/>
    <property type="match status" value="1"/>
</dbReference>
<name>A0A6P1Y2D8_9SPIR</name>
<dbReference type="GO" id="GO:0005829">
    <property type="term" value="C:cytosol"/>
    <property type="evidence" value="ECO:0007669"/>
    <property type="project" value="TreeGrafter"/>
</dbReference>
<comment type="catalytic activity">
    <reaction evidence="7 12">
        <text>sn-glycerol 3-phosphate + NADP(+) = dihydroxyacetone phosphate + NADPH + H(+)</text>
        <dbReference type="Rhea" id="RHEA:11096"/>
        <dbReference type="ChEBI" id="CHEBI:15378"/>
        <dbReference type="ChEBI" id="CHEBI:57597"/>
        <dbReference type="ChEBI" id="CHEBI:57642"/>
        <dbReference type="ChEBI" id="CHEBI:57783"/>
        <dbReference type="ChEBI" id="CHEBI:58349"/>
        <dbReference type="EC" id="1.1.1.94"/>
    </reaction>
</comment>
<keyword evidence="7 10" id="KW-0520">NAD</keyword>
<evidence type="ECO:0000256" key="10">
    <source>
        <dbReference type="PIRSR" id="PIRSR000114-3"/>
    </source>
</evidence>